<protein>
    <recommendedName>
        <fullName evidence="4">Lipoprotein</fullName>
    </recommendedName>
</protein>
<proteinExistence type="predicted"/>
<organism evidence="2 3">
    <name type="scientific">Nissabacter archeti</name>
    <dbReference type="NCBI Taxonomy" id="1917880"/>
    <lineage>
        <taxon>Bacteria</taxon>
        <taxon>Pseudomonadati</taxon>
        <taxon>Pseudomonadota</taxon>
        <taxon>Gammaproteobacteria</taxon>
        <taxon>Enterobacterales</taxon>
        <taxon>Yersiniaceae</taxon>
        <taxon>Nissabacter</taxon>
    </lineage>
</organism>
<reference evidence="3" key="1">
    <citation type="submission" date="2023-07" db="EMBL/GenBank/DDBJ databases">
        <title>Genome-inferred correspondence between phylogeny and metabolic traits in the wild Drosophila gut microbiome.</title>
        <authorList>
            <person name="Bueno E."/>
            <person name="Blow F."/>
            <person name="Douglas A.E."/>
        </authorList>
    </citation>
    <scope>NUCLEOTIDE SEQUENCE [LARGE SCALE GENOMIC DNA]</scope>
    <source>
        <strain evidence="3">JGM97</strain>
    </source>
</reference>
<dbReference type="RefSeq" id="WP_146000858.1">
    <property type="nucleotide sequence ID" value="NZ_JAERKB010000007.1"/>
</dbReference>
<feature type="signal peptide" evidence="1">
    <location>
        <begin position="1"/>
        <end position="24"/>
    </location>
</feature>
<gene>
    <name evidence="2" type="ORF">JK232_10510</name>
</gene>
<keyword evidence="1" id="KW-0732">Signal</keyword>
<evidence type="ECO:0000313" key="2">
    <source>
        <dbReference type="EMBL" id="MBS0969326.1"/>
    </source>
</evidence>
<accession>A0ABS5JHA5</accession>
<comment type="caution">
    <text evidence="2">The sequence shown here is derived from an EMBL/GenBank/DDBJ whole genome shotgun (WGS) entry which is preliminary data.</text>
</comment>
<name>A0ABS5JHA5_9GAMM</name>
<sequence length="104" mass="11338">MTMRKMMMAAVLLVGCAQQHVAMAKEDPQATHHAAKAVKTYKGFGRVVVVKDGGNWVTLDGVVMAIDEKTPQATVYFGGLNQVIIYRSGKVALMKEGQLVGWMK</sequence>
<keyword evidence="3" id="KW-1185">Reference proteome</keyword>
<dbReference type="Proteomes" id="UP000680634">
    <property type="component" value="Unassembled WGS sequence"/>
</dbReference>
<evidence type="ECO:0000313" key="3">
    <source>
        <dbReference type="Proteomes" id="UP000680634"/>
    </source>
</evidence>
<feature type="chain" id="PRO_5045562198" description="Lipoprotein" evidence="1">
    <location>
        <begin position="25"/>
        <end position="104"/>
    </location>
</feature>
<dbReference type="PROSITE" id="PS51257">
    <property type="entry name" value="PROKAR_LIPOPROTEIN"/>
    <property type="match status" value="1"/>
</dbReference>
<evidence type="ECO:0000256" key="1">
    <source>
        <dbReference type="SAM" id="SignalP"/>
    </source>
</evidence>
<evidence type="ECO:0008006" key="4">
    <source>
        <dbReference type="Google" id="ProtNLM"/>
    </source>
</evidence>
<dbReference type="EMBL" id="JAERKB010000007">
    <property type="protein sequence ID" value="MBS0969326.1"/>
    <property type="molecule type" value="Genomic_DNA"/>
</dbReference>